<keyword evidence="2" id="KW-1133">Transmembrane helix</keyword>
<dbReference type="InterPro" id="IPR026444">
    <property type="entry name" value="Secre_tail"/>
</dbReference>
<evidence type="ECO:0000259" key="3">
    <source>
        <dbReference type="Pfam" id="PF18962"/>
    </source>
</evidence>
<reference evidence="4 5" key="1">
    <citation type="submission" date="2018-10" db="EMBL/GenBank/DDBJ databases">
        <title>Dokdonia luteus sp. nov., isolated from sea water.</title>
        <authorList>
            <person name="Zhou L.Y."/>
            <person name="Du Z.J."/>
        </authorList>
    </citation>
    <scope>NUCLEOTIDE SEQUENCE [LARGE SCALE GENOMIC DNA]</scope>
    <source>
        <strain evidence="4 5">SH27</strain>
    </source>
</reference>
<dbReference type="Gene3D" id="2.80.10.50">
    <property type="match status" value="2"/>
</dbReference>
<evidence type="ECO:0000256" key="1">
    <source>
        <dbReference type="ARBA" id="ARBA00022729"/>
    </source>
</evidence>
<feature type="transmembrane region" description="Helical" evidence="2">
    <location>
        <begin position="21"/>
        <end position="50"/>
    </location>
</feature>
<keyword evidence="5" id="KW-1185">Reference proteome</keyword>
<gene>
    <name evidence="4" type="ORF">EAX61_03100</name>
</gene>
<keyword evidence="2" id="KW-0812">Transmembrane</keyword>
<dbReference type="NCBIfam" id="TIGR04183">
    <property type="entry name" value="Por_Secre_tail"/>
    <property type="match status" value="1"/>
</dbReference>
<name>A0A3M0GF65_9FLAO</name>
<protein>
    <submittedName>
        <fullName evidence="4">T9SS C-terminal target domain-containing protein</fullName>
    </submittedName>
</protein>
<proteinExistence type="predicted"/>
<accession>A0A3M0GF65</accession>
<keyword evidence="1" id="KW-0732">Signal</keyword>
<feature type="domain" description="Secretion system C-terminal sorting" evidence="3">
    <location>
        <begin position="448"/>
        <end position="509"/>
    </location>
</feature>
<dbReference type="Proteomes" id="UP000281985">
    <property type="component" value="Unassembled WGS sequence"/>
</dbReference>
<evidence type="ECO:0000256" key="2">
    <source>
        <dbReference type="SAM" id="Phobius"/>
    </source>
</evidence>
<keyword evidence="2" id="KW-0472">Membrane</keyword>
<dbReference type="Pfam" id="PF18962">
    <property type="entry name" value="Por_Secre_tail"/>
    <property type="match status" value="1"/>
</dbReference>
<organism evidence="4 5">
    <name type="scientific">Dokdonia sinensis</name>
    <dbReference type="NCBI Taxonomy" id="2479847"/>
    <lineage>
        <taxon>Bacteria</taxon>
        <taxon>Pseudomonadati</taxon>
        <taxon>Bacteroidota</taxon>
        <taxon>Flavobacteriia</taxon>
        <taxon>Flavobacteriales</taxon>
        <taxon>Flavobacteriaceae</taxon>
        <taxon>Dokdonia</taxon>
    </lineage>
</organism>
<dbReference type="AlphaFoldDB" id="A0A3M0GF65"/>
<sequence>MDRFFHCWRDLLSRGSLKFNVLISFLYFTITLLKTSVLMRIFTLLVIFIFTQFSFAQDGQFDASFGSNGVVELEISNEQEEVYDFAISPAGTIYVLGKVGQNSDNPLNYITAIRDDGSVETDFSTDGLYTSASTNYRRIYVQETNRILLYESDGTMVSWNIDGSLDTSFGNQGTLTIVPTDEGLSDIQLLDDDSFYVFTIKDIQGQITVMQRKYSANGDLDTTFGNDGVKLFELDEAENFVFLRQIVLDNDRLITLHTNGDYENRERTITRFLSDGGLDSSFGNDGKVNIEDGPYNFCRLSVFYDGSILAGCNFYSNEDLTTIRTTRKYSPSGAFMDNFGDDGIVSNSAGALIQENQRFIGNSSYSDFEGGFVLGYQRFLPDGMVDDTFSFDPFYEELGTARLKLDRQGRMLFAVSTIWYNGTERALLLRYNNDPLSVPENEREQFKVFPNPSSGLYNIQRIPDTSNYSLFNLLGKKVKEGLFRQSEDILDISDLPQGIYVLRLGATAQRLLKF</sequence>
<comment type="caution">
    <text evidence="4">The sequence shown here is derived from an EMBL/GenBank/DDBJ whole genome shotgun (WGS) entry which is preliminary data.</text>
</comment>
<evidence type="ECO:0000313" key="5">
    <source>
        <dbReference type="Proteomes" id="UP000281985"/>
    </source>
</evidence>
<evidence type="ECO:0000313" key="4">
    <source>
        <dbReference type="EMBL" id="RMB63394.1"/>
    </source>
</evidence>
<dbReference type="EMBL" id="REFV01000002">
    <property type="protein sequence ID" value="RMB63394.1"/>
    <property type="molecule type" value="Genomic_DNA"/>
</dbReference>